<feature type="region of interest" description="Disordered" evidence="1">
    <location>
        <begin position="158"/>
        <end position="232"/>
    </location>
</feature>
<evidence type="ECO:0000313" key="3">
    <source>
        <dbReference type="Proteomes" id="UP000249619"/>
    </source>
</evidence>
<feature type="region of interest" description="Disordered" evidence="1">
    <location>
        <begin position="364"/>
        <end position="386"/>
    </location>
</feature>
<feature type="region of interest" description="Disordered" evidence="1">
    <location>
        <begin position="79"/>
        <end position="100"/>
    </location>
</feature>
<dbReference type="EMBL" id="QGDH01000009">
    <property type="protein sequence ID" value="RAR15640.1"/>
    <property type="molecule type" value="Genomic_DNA"/>
</dbReference>
<proteinExistence type="predicted"/>
<name>A0A364NEE0_STELY</name>
<feature type="compositionally biased region" description="Low complexity" evidence="1">
    <location>
        <begin position="218"/>
        <end position="229"/>
    </location>
</feature>
<feature type="compositionally biased region" description="Polar residues" evidence="1">
    <location>
        <begin position="21"/>
        <end position="42"/>
    </location>
</feature>
<evidence type="ECO:0000256" key="1">
    <source>
        <dbReference type="SAM" id="MobiDB-lite"/>
    </source>
</evidence>
<dbReference type="AlphaFoldDB" id="A0A364NEE0"/>
<comment type="caution">
    <text evidence="2">The sequence shown here is derived from an EMBL/GenBank/DDBJ whole genome shotgun (WGS) entry which is preliminary data.</text>
</comment>
<organism evidence="2 3">
    <name type="scientific">Stemphylium lycopersici</name>
    <name type="common">Tomato gray leaf spot disease fungus</name>
    <name type="synonym">Thyrospora lycopersici</name>
    <dbReference type="NCBI Taxonomy" id="183478"/>
    <lineage>
        <taxon>Eukaryota</taxon>
        <taxon>Fungi</taxon>
        <taxon>Dikarya</taxon>
        <taxon>Ascomycota</taxon>
        <taxon>Pezizomycotina</taxon>
        <taxon>Dothideomycetes</taxon>
        <taxon>Pleosporomycetidae</taxon>
        <taxon>Pleosporales</taxon>
        <taxon>Pleosporineae</taxon>
        <taxon>Pleosporaceae</taxon>
        <taxon>Stemphylium</taxon>
    </lineage>
</organism>
<dbReference type="Proteomes" id="UP000249619">
    <property type="component" value="Unassembled WGS sequence"/>
</dbReference>
<evidence type="ECO:0000313" key="2">
    <source>
        <dbReference type="EMBL" id="RAR15640.1"/>
    </source>
</evidence>
<gene>
    <name evidence="2" type="ORF">DDE83_000871</name>
</gene>
<reference evidence="3" key="1">
    <citation type="submission" date="2018-05" db="EMBL/GenBank/DDBJ databases">
        <title>Draft genome sequence of Stemphylium lycopersici strain CIDEFI 213.</title>
        <authorList>
            <person name="Medina R."/>
            <person name="Franco M.E.E."/>
            <person name="Lucentini C.G."/>
            <person name="Saparrat M.C.N."/>
            <person name="Balatti P.A."/>
        </authorList>
    </citation>
    <scope>NUCLEOTIDE SEQUENCE [LARGE SCALE GENOMIC DNA]</scope>
    <source>
        <strain evidence="3">CIDEFI 213</strain>
    </source>
</reference>
<feature type="compositionally biased region" description="Polar residues" evidence="1">
    <location>
        <begin position="377"/>
        <end position="386"/>
    </location>
</feature>
<accession>A0A364NEE0</accession>
<feature type="region of interest" description="Disordered" evidence="1">
    <location>
        <begin position="21"/>
        <end position="44"/>
    </location>
</feature>
<keyword evidence="3" id="KW-1185">Reference proteome</keyword>
<protein>
    <submittedName>
        <fullName evidence="2">Uncharacterized protein</fullName>
    </submittedName>
</protein>
<sequence length="418" mass="45687">MSCATEGIHPRGVAVLVGRTSSAVPPADSGNNETDKISTPVTPEQRFRARRLRINSAEPSADGGIALWPSDFTCRHPSSSNNYTGHGNAQLTAATPRPSESIQILASPSRLANIRIRRSHHGSLLLRSPARAGHAARMRQIFEDASLKQQTPQVDRGALYPQLPNVSRRASPPIEHNGYAQNQSQRSPCIRRPESLRTSASSVRPIPRRTQVSFARASEQSSESWSDDSGYFVPRSRHRSSTLTFAPNDRIAEWLTGVSTPQRDEGGANDQEDHEISPGFCQHFPSDFGDDKSKGTKQPHARRTVKLVDGDPFFAKEYIHGKLGSSLSFSSRFGSIPDPWDMPTHPRPTNVATQPTVTIRPYPYHSPTKHDRIPSEGGSNSVPSAQTSASNAALHGTTLVAICETRIGLRLPRPDVGR</sequence>